<keyword evidence="1" id="KW-0732">Signal</keyword>
<dbReference type="AlphaFoldDB" id="A0A538UA66"/>
<evidence type="ECO:0008006" key="4">
    <source>
        <dbReference type="Google" id="ProtNLM"/>
    </source>
</evidence>
<name>A0A538UA66_UNCEI</name>
<protein>
    <recommendedName>
        <fullName evidence="4">DUF1326 domain-containing protein</fullName>
    </recommendedName>
</protein>
<gene>
    <name evidence="2" type="ORF">E6K80_01845</name>
</gene>
<feature type="signal peptide" evidence="1">
    <location>
        <begin position="1"/>
        <end position="24"/>
    </location>
</feature>
<evidence type="ECO:0000313" key="3">
    <source>
        <dbReference type="Proteomes" id="UP000319836"/>
    </source>
</evidence>
<dbReference type="Proteomes" id="UP000319836">
    <property type="component" value="Unassembled WGS sequence"/>
</dbReference>
<evidence type="ECO:0000256" key="1">
    <source>
        <dbReference type="SAM" id="SignalP"/>
    </source>
</evidence>
<comment type="caution">
    <text evidence="2">The sequence shown here is derived from an EMBL/GenBank/DDBJ whole genome shotgun (WGS) entry which is preliminary data.</text>
</comment>
<dbReference type="EMBL" id="VBPA01000038">
    <property type="protein sequence ID" value="TMQ72803.1"/>
    <property type="molecule type" value="Genomic_DNA"/>
</dbReference>
<sequence>MINLRVFVPIALVWAVAVTPVARAQSTSPDTVAYSLASPPSDFEYGCFGPCACAVQVRSPLTGTFLLRKSRIDPLYTYYDVLDVRWKVPDATHNTTITGSGVYRRGGEVA</sequence>
<feature type="non-terminal residue" evidence="2">
    <location>
        <position position="110"/>
    </location>
</feature>
<accession>A0A538UA66</accession>
<organism evidence="2 3">
    <name type="scientific">Eiseniibacteriota bacterium</name>
    <dbReference type="NCBI Taxonomy" id="2212470"/>
    <lineage>
        <taxon>Bacteria</taxon>
        <taxon>Candidatus Eiseniibacteriota</taxon>
    </lineage>
</organism>
<reference evidence="2 3" key="1">
    <citation type="journal article" date="2019" name="Nat. Microbiol.">
        <title>Mediterranean grassland soil C-N compound turnover is dependent on rainfall and depth, and is mediated by genomically divergent microorganisms.</title>
        <authorList>
            <person name="Diamond S."/>
            <person name="Andeer P.F."/>
            <person name="Li Z."/>
            <person name="Crits-Christoph A."/>
            <person name="Burstein D."/>
            <person name="Anantharaman K."/>
            <person name="Lane K.R."/>
            <person name="Thomas B.C."/>
            <person name="Pan C."/>
            <person name="Northen T.R."/>
            <person name="Banfield J.F."/>
        </authorList>
    </citation>
    <scope>NUCLEOTIDE SEQUENCE [LARGE SCALE GENOMIC DNA]</scope>
    <source>
        <strain evidence="2">WS_10</strain>
    </source>
</reference>
<feature type="chain" id="PRO_5022019512" description="DUF1326 domain-containing protein" evidence="1">
    <location>
        <begin position="25"/>
        <end position="110"/>
    </location>
</feature>
<evidence type="ECO:0000313" key="2">
    <source>
        <dbReference type="EMBL" id="TMQ72803.1"/>
    </source>
</evidence>
<proteinExistence type="predicted"/>